<evidence type="ECO:0000313" key="2">
    <source>
        <dbReference type="EMBL" id="MFA9478580.1"/>
    </source>
</evidence>
<evidence type="ECO:0000313" key="3">
    <source>
        <dbReference type="Proteomes" id="UP001575105"/>
    </source>
</evidence>
<accession>A0ABV4U4P8</accession>
<feature type="domain" description="NYN" evidence="1">
    <location>
        <begin position="3"/>
        <end position="178"/>
    </location>
</feature>
<sequence>MTTYVYIDGFNFYYGAIRSTRTHWLNLNKFVARLNGGAVDKIKFCTAMVSDTSNDSQKSVRQQTYHQALTSLPNVEIILGHFRTHGVAKPVHQCGNSPLCFVQVSIREEKGSDVNLASHLIHDAHLGMFDKAIVISGDSDLAEPVRIVAHELHKRVIVFNPRQVGSRELQAAATQYRTIRPNVLGQCQFPQEVQLPDATTVHCPREWIPGYPRQQLQPRVRVACDDCQVTIRTHRRPVGS</sequence>
<dbReference type="CDD" id="cd18722">
    <property type="entry name" value="PIN_NicB-like"/>
    <property type="match status" value="1"/>
</dbReference>
<dbReference type="Pfam" id="PF01936">
    <property type="entry name" value="NYN"/>
    <property type="match status" value="1"/>
</dbReference>
<dbReference type="InterPro" id="IPR021139">
    <property type="entry name" value="NYN"/>
</dbReference>
<evidence type="ECO:0000259" key="1">
    <source>
        <dbReference type="Pfam" id="PF01936"/>
    </source>
</evidence>
<dbReference type="Gene3D" id="3.40.50.1010">
    <property type="entry name" value="5'-nuclease"/>
    <property type="match status" value="1"/>
</dbReference>
<protein>
    <submittedName>
        <fullName evidence="2">NYN domain-containing protein</fullName>
    </submittedName>
</protein>
<dbReference type="EMBL" id="JBGUBD010000005">
    <property type="protein sequence ID" value="MFA9478580.1"/>
    <property type="molecule type" value="Genomic_DNA"/>
</dbReference>
<comment type="caution">
    <text evidence="2">The sequence shown here is derived from an EMBL/GenBank/DDBJ whole genome shotgun (WGS) entry which is preliminary data.</text>
</comment>
<reference evidence="2 3" key="1">
    <citation type="submission" date="2024-08" db="EMBL/GenBank/DDBJ databases">
        <title>Whole-genome sequencing of halo(alkali)philic microorganisms from hypersaline lakes.</title>
        <authorList>
            <person name="Sorokin D.Y."/>
            <person name="Merkel A.Y."/>
            <person name="Messina E."/>
            <person name="Yakimov M."/>
        </authorList>
    </citation>
    <scope>NUCLEOTIDE SEQUENCE [LARGE SCALE GENOMIC DNA]</scope>
    <source>
        <strain evidence="2 3">AB-hyl4</strain>
    </source>
</reference>
<gene>
    <name evidence="2" type="ORF">ACERK3_09755</name>
</gene>
<dbReference type="Proteomes" id="UP001575105">
    <property type="component" value="Unassembled WGS sequence"/>
</dbReference>
<proteinExistence type="predicted"/>
<dbReference type="PANTHER" id="PTHR35458:SF8">
    <property type="entry name" value="SLR0650 PROTEIN"/>
    <property type="match status" value="1"/>
</dbReference>
<organism evidence="2 3">
    <name type="scientific">Natronomicrosphaera hydrolytica</name>
    <dbReference type="NCBI Taxonomy" id="3242702"/>
    <lineage>
        <taxon>Bacteria</taxon>
        <taxon>Pseudomonadati</taxon>
        <taxon>Planctomycetota</taxon>
        <taxon>Phycisphaerae</taxon>
        <taxon>Phycisphaerales</taxon>
        <taxon>Phycisphaeraceae</taxon>
        <taxon>Natronomicrosphaera</taxon>
    </lineage>
</organism>
<name>A0ABV4U4P8_9BACT</name>
<dbReference type="InterPro" id="IPR047140">
    <property type="entry name" value="LabA"/>
</dbReference>
<dbReference type="PANTHER" id="PTHR35458">
    <property type="entry name" value="SLR0755 PROTEIN"/>
    <property type="match status" value="1"/>
</dbReference>
<keyword evidence="3" id="KW-1185">Reference proteome</keyword>
<dbReference type="RefSeq" id="WP_425345506.1">
    <property type="nucleotide sequence ID" value="NZ_JBGUBD010000005.1"/>
</dbReference>